<dbReference type="GO" id="GO:0004673">
    <property type="term" value="F:protein histidine kinase activity"/>
    <property type="evidence" value="ECO:0007669"/>
    <property type="project" value="UniProtKB-EC"/>
</dbReference>
<evidence type="ECO:0000256" key="6">
    <source>
        <dbReference type="ARBA" id="ARBA00022777"/>
    </source>
</evidence>
<evidence type="ECO:0000256" key="9">
    <source>
        <dbReference type="SAM" id="Phobius"/>
    </source>
</evidence>
<comment type="catalytic activity">
    <reaction evidence="1">
        <text>ATP + protein L-histidine = ADP + protein N-phospho-L-histidine.</text>
        <dbReference type="EC" id="2.7.13.3"/>
    </reaction>
</comment>
<dbReference type="GO" id="GO:0005524">
    <property type="term" value="F:ATP binding"/>
    <property type="evidence" value="ECO:0007669"/>
    <property type="project" value="UniProtKB-KW"/>
</dbReference>
<dbReference type="Pfam" id="PF07568">
    <property type="entry name" value="HisKA_2"/>
    <property type="match status" value="1"/>
</dbReference>
<comment type="caution">
    <text evidence="11">The sequence shown here is derived from an EMBL/GenBank/DDBJ whole genome shotgun (WGS) entry which is preliminary data.</text>
</comment>
<dbReference type="Gene3D" id="3.30.450.20">
    <property type="entry name" value="PAS domain"/>
    <property type="match status" value="1"/>
</dbReference>
<dbReference type="OrthoDB" id="1223659at2"/>
<feature type="transmembrane region" description="Helical" evidence="9">
    <location>
        <begin position="12"/>
        <end position="31"/>
    </location>
</feature>
<protein>
    <recommendedName>
        <fullName evidence="2">histidine kinase</fullName>
        <ecNumber evidence="2">2.7.13.3</ecNumber>
    </recommendedName>
</protein>
<keyword evidence="8" id="KW-0175">Coiled coil</keyword>
<evidence type="ECO:0000256" key="2">
    <source>
        <dbReference type="ARBA" id="ARBA00012438"/>
    </source>
</evidence>
<organism evidence="11 12">
    <name type="scientific">Deminuibacter soli</name>
    <dbReference type="NCBI Taxonomy" id="2291815"/>
    <lineage>
        <taxon>Bacteria</taxon>
        <taxon>Pseudomonadati</taxon>
        <taxon>Bacteroidota</taxon>
        <taxon>Chitinophagia</taxon>
        <taxon>Chitinophagales</taxon>
        <taxon>Chitinophagaceae</taxon>
        <taxon>Deminuibacter</taxon>
    </lineage>
</organism>
<reference evidence="11 12" key="1">
    <citation type="submission" date="2018-08" db="EMBL/GenBank/DDBJ databases">
        <title>Chitinophagaceae sp. K23C18032701, a novel bacterium isolated from forest soil.</title>
        <authorList>
            <person name="Wang C."/>
        </authorList>
    </citation>
    <scope>NUCLEOTIDE SEQUENCE [LARGE SCALE GENOMIC DNA]</scope>
    <source>
        <strain evidence="11 12">K23C18032701</strain>
    </source>
</reference>
<keyword evidence="9" id="KW-0472">Membrane</keyword>
<dbReference type="PROSITE" id="PS50109">
    <property type="entry name" value="HIS_KIN"/>
    <property type="match status" value="1"/>
</dbReference>
<evidence type="ECO:0000256" key="1">
    <source>
        <dbReference type="ARBA" id="ARBA00000085"/>
    </source>
</evidence>
<dbReference type="AlphaFoldDB" id="A0A3E1NP19"/>
<dbReference type="RefSeq" id="WP_116845427.1">
    <property type="nucleotide sequence ID" value="NZ_QTJU01000001.1"/>
</dbReference>
<dbReference type="Pfam" id="PF02518">
    <property type="entry name" value="HATPase_c"/>
    <property type="match status" value="1"/>
</dbReference>
<evidence type="ECO:0000256" key="8">
    <source>
        <dbReference type="SAM" id="Coils"/>
    </source>
</evidence>
<keyword evidence="12" id="KW-1185">Reference proteome</keyword>
<dbReference type="SUPFAM" id="SSF55874">
    <property type="entry name" value="ATPase domain of HSP90 chaperone/DNA topoisomerase II/histidine kinase"/>
    <property type="match status" value="1"/>
</dbReference>
<accession>A0A3E1NP19</accession>
<evidence type="ECO:0000313" key="11">
    <source>
        <dbReference type="EMBL" id="RFM29672.1"/>
    </source>
</evidence>
<dbReference type="EMBL" id="QTJU01000001">
    <property type="protein sequence ID" value="RFM29672.1"/>
    <property type="molecule type" value="Genomic_DNA"/>
</dbReference>
<dbReference type="Gene3D" id="3.30.565.10">
    <property type="entry name" value="Histidine kinase-like ATPase, C-terminal domain"/>
    <property type="match status" value="1"/>
</dbReference>
<evidence type="ECO:0000256" key="4">
    <source>
        <dbReference type="ARBA" id="ARBA00022679"/>
    </source>
</evidence>
<keyword evidence="9" id="KW-0812">Transmembrane</keyword>
<dbReference type="InterPro" id="IPR036890">
    <property type="entry name" value="HATPase_C_sf"/>
</dbReference>
<dbReference type="PANTHER" id="PTHR41523:SF8">
    <property type="entry name" value="ETHYLENE RESPONSE SENSOR PROTEIN"/>
    <property type="match status" value="1"/>
</dbReference>
<dbReference type="EC" id="2.7.13.3" evidence="2"/>
<keyword evidence="6 11" id="KW-0418">Kinase</keyword>
<dbReference type="InterPro" id="IPR005467">
    <property type="entry name" value="His_kinase_dom"/>
</dbReference>
<sequence>MVLLNENIIGYMYTGSVMALFFLLALGYCRYRIKQISRLQLQQKQNEIDSQQAAMKKLLEEREWLVREVHHRVKNNLQIVISLLNTQSAYLDNKDALSAIHASQHRMYTMSLIHQRLYQSDSLSTIDMNWYIHALVDYMIESLDEDCAVNFALHTEQVALNVVQAVPLGLILNEAVSNVLKYAFPGTGRGTVHVYFTKRDDTCMLVVEDDGVGLPQDFELCDNESLGMSLIKGLSEQLDGQLRIENKPEGLKIYVSFATTCEPVMV</sequence>
<evidence type="ECO:0000256" key="7">
    <source>
        <dbReference type="ARBA" id="ARBA00022840"/>
    </source>
</evidence>
<dbReference type="SMART" id="SM00387">
    <property type="entry name" value="HATPase_c"/>
    <property type="match status" value="1"/>
</dbReference>
<keyword evidence="9" id="KW-1133">Transmembrane helix</keyword>
<dbReference type="Proteomes" id="UP000261284">
    <property type="component" value="Unassembled WGS sequence"/>
</dbReference>
<dbReference type="InterPro" id="IPR011495">
    <property type="entry name" value="Sig_transdc_His_kin_sub2_dim/P"/>
</dbReference>
<feature type="domain" description="Histidine kinase" evidence="10">
    <location>
        <begin position="168"/>
        <end position="261"/>
    </location>
</feature>
<evidence type="ECO:0000256" key="3">
    <source>
        <dbReference type="ARBA" id="ARBA00022553"/>
    </source>
</evidence>
<keyword evidence="7" id="KW-0067">ATP-binding</keyword>
<name>A0A3E1NP19_9BACT</name>
<keyword evidence="3" id="KW-0597">Phosphoprotein</keyword>
<gene>
    <name evidence="11" type="ORF">DXN05_01440</name>
</gene>
<evidence type="ECO:0000313" key="12">
    <source>
        <dbReference type="Proteomes" id="UP000261284"/>
    </source>
</evidence>
<keyword evidence="4" id="KW-0808">Transferase</keyword>
<feature type="coiled-coil region" evidence="8">
    <location>
        <begin position="41"/>
        <end position="68"/>
    </location>
</feature>
<dbReference type="PANTHER" id="PTHR41523">
    <property type="entry name" value="TWO-COMPONENT SYSTEM SENSOR PROTEIN"/>
    <property type="match status" value="1"/>
</dbReference>
<evidence type="ECO:0000256" key="5">
    <source>
        <dbReference type="ARBA" id="ARBA00022741"/>
    </source>
</evidence>
<dbReference type="InterPro" id="IPR003594">
    <property type="entry name" value="HATPase_dom"/>
</dbReference>
<evidence type="ECO:0000259" key="10">
    <source>
        <dbReference type="PROSITE" id="PS50109"/>
    </source>
</evidence>
<keyword evidence="5" id="KW-0547">Nucleotide-binding</keyword>
<proteinExistence type="predicted"/>